<keyword evidence="10" id="KW-1185">Reference proteome</keyword>
<dbReference type="STRING" id="574651.SAMN04487968_101470"/>
<keyword evidence="5 8" id="KW-1133">Transmembrane helix</keyword>
<dbReference type="GO" id="GO:0022857">
    <property type="term" value="F:transmembrane transporter activity"/>
    <property type="evidence" value="ECO:0007669"/>
    <property type="project" value="InterPro"/>
</dbReference>
<name>A0A1I1DYL4_9ACTN</name>
<feature type="transmembrane region" description="Helical" evidence="8">
    <location>
        <begin position="58"/>
        <end position="79"/>
    </location>
</feature>
<evidence type="ECO:0000256" key="7">
    <source>
        <dbReference type="RuleBase" id="RU003942"/>
    </source>
</evidence>
<dbReference type="InterPro" id="IPR045324">
    <property type="entry name" value="Small_multidrug_res"/>
</dbReference>
<evidence type="ECO:0000256" key="4">
    <source>
        <dbReference type="ARBA" id="ARBA00022692"/>
    </source>
</evidence>
<dbReference type="InterPro" id="IPR000390">
    <property type="entry name" value="Small_drug/metabolite_transptr"/>
</dbReference>
<reference evidence="9 10" key="1">
    <citation type="submission" date="2016-10" db="EMBL/GenBank/DDBJ databases">
        <authorList>
            <person name="de Groot N.N."/>
        </authorList>
    </citation>
    <scope>NUCLEOTIDE SEQUENCE [LARGE SCALE GENOMIC DNA]</scope>
    <source>
        <strain evidence="9 10">CGMCC 1.7056</strain>
    </source>
</reference>
<organism evidence="9 10">
    <name type="scientific">Nocardioides terrae</name>
    <dbReference type="NCBI Taxonomy" id="574651"/>
    <lineage>
        <taxon>Bacteria</taxon>
        <taxon>Bacillati</taxon>
        <taxon>Actinomycetota</taxon>
        <taxon>Actinomycetes</taxon>
        <taxon>Propionibacteriales</taxon>
        <taxon>Nocardioidaceae</taxon>
        <taxon>Nocardioides</taxon>
    </lineage>
</organism>
<evidence type="ECO:0000256" key="1">
    <source>
        <dbReference type="ARBA" id="ARBA00004651"/>
    </source>
</evidence>
<evidence type="ECO:0000256" key="3">
    <source>
        <dbReference type="ARBA" id="ARBA00022475"/>
    </source>
</evidence>
<keyword evidence="3" id="KW-1003">Cell membrane</keyword>
<evidence type="ECO:0000256" key="6">
    <source>
        <dbReference type="ARBA" id="ARBA00023136"/>
    </source>
</evidence>
<keyword evidence="2" id="KW-0813">Transport</keyword>
<evidence type="ECO:0000313" key="9">
    <source>
        <dbReference type="EMBL" id="SFB77810.1"/>
    </source>
</evidence>
<sequence>MYAALLLLSAIGIEVGATASLPRTRGFHDPTWSLAVVTGYAVSIWLLSIVVRTVPVSIAYAVWSGVGTAAVAVISYLWLGESMTWVKALSLALIVVGVVGLNLAGSAHA</sequence>
<evidence type="ECO:0000313" key="10">
    <source>
        <dbReference type="Proteomes" id="UP000198832"/>
    </source>
</evidence>
<evidence type="ECO:0000256" key="5">
    <source>
        <dbReference type="ARBA" id="ARBA00022989"/>
    </source>
</evidence>
<keyword evidence="4 7" id="KW-0812">Transmembrane</keyword>
<dbReference type="EMBL" id="FOLB01000001">
    <property type="protein sequence ID" value="SFB77810.1"/>
    <property type="molecule type" value="Genomic_DNA"/>
</dbReference>
<comment type="subcellular location">
    <subcellularLocation>
        <location evidence="1 7">Cell membrane</location>
        <topology evidence="1 7">Multi-pass membrane protein</topology>
    </subcellularLocation>
</comment>
<evidence type="ECO:0000256" key="8">
    <source>
        <dbReference type="SAM" id="Phobius"/>
    </source>
</evidence>
<feature type="transmembrane region" description="Helical" evidence="8">
    <location>
        <begin position="85"/>
        <end position="104"/>
    </location>
</feature>
<dbReference type="AlphaFoldDB" id="A0A1I1DYL4"/>
<accession>A0A1I1DYL4</accession>
<dbReference type="PANTHER" id="PTHR30561">
    <property type="entry name" value="SMR FAMILY PROTON-DEPENDENT DRUG EFFLUX TRANSPORTER SUGE"/>
    <property type="match status" value="1"/>
</dbReference>
<dbReference type="Pfam" id="PF00893">
    <property type="entry name" value="Multi_Drug_Res"/>
    <property type="match status" value="1"/>
</dbReference>
<evidence type="ECO:0000256" key="2">
    <source>
        <dbReference type="ARBA" id="ARBA00022448"/>
    </source>
</evidence>
<keyword evidence="6 8" id="KW-0472">Membrane</keyword>
<dbReference type="SUPFAM" id="SSF103481">
    <property type="entry name" value="Multidrug resistance efflux transporter EmrE"/>
    <property type="match status" value="1"/>
</dbReference>
<dbReference type="OrthoDB" id="21828at2"/>
<dbReference type="Proteomes" id="UP000198832">
    <property type="component" value="Unassembled WGS sequence"/>
</dbReference>
<comment type="similarity">
    <text evidence="7">Belongs to the drug/metabolite transporter (DMT) superfamily. Small multidrug resistance (SMR) (TC 2.A.7.1) family.</text>
</comment>
<dbReference type="InterPro" id="IPR037185">
    <property type="entry name" value="EmrE-like"/>
</dbReference>
<dbReference type="PANTHER" id="PTHR30561:SF1">
    <property type="entry name" value="MULTIDRUG TRANSPORTER EMRE"/>
    <property type="match status" value="1"/>
</dbReference>
<proteinExistence type="inferred from homology"/>
<gene>
    <name evidence="9" type="ORF">SAMN04487968_101470</name>
</gene>
<dbReference type="RefSeq" id="WP_091119660.1">
    <property type="nucleotide sequence ID" value="NZ_FOLB01000001.1"/>
</dbReference>
<dbReference type="Gene3D" id="1.10.3730.20">
    <property type="match status" value="1"/>
</dbReference>
<protein>
    <submittedName>
        <fullName evidence="9">Small multidrug resistance pump</fullName>
    </submittedName>
</protein>
<dbReference type="GO" id="GO:0005886">
    <property type="term" value="C:plasma membrane"/>
    <property type="evidence" value="ECO:0007669"/>
    <property type="project" value="UniProtKB-SubCell"/>
</dbReference>
<feature type="transmembrane region" description="Helical" evidence="8">
    <location>
        <begin position="32"/>
        <end position="51"/>
    </location>
</feature>